<dbReference type="PANTHER" id="PTHR46075">
    <property type="entry name" value="CHIMERIN FAMILY MEMBER"/>
    <property type="match status" value="1"/>
</dbReference>
<dbReference type="GO" id="GO:0007165">
    <property type="term" value="P:signal transduction"/>
    <property type="evidence" value="ECO:0007669"/>
    <property type="project" value="InterPro"/>
</dbReference>
<name>A0A1X7V546_AMPQE</name>
<organism evidence="9">
    <name type="scientific">Amphimedon queenslandica</name>
    <name type="common">Sponge</name>
    <dbReference type="NCBI Taxonomy" id="400682"/>
    <lineage>
        <taxon>Eukaryota</taxon>
        <taxon>Metazoa</taxon>
        <taxon>Porifera</taxon>
        <taxon>Demospongiae</taxon>
        <taxon>Heteroscleromorpha</taxon>
        <taxon>Haplosclerida</taxon>
        <taxon>Niphatidae</taxon>
        <taxon>Amphimedon</taxon>
    </lineage>
</organism>
<dbReference type="GO" id="GO:0046872">
    <property type="term" value="F:metal ion binding"/>
    <property type="evidence" value="ECO:0007669"/>
    <property type="project" value="UniProtKB-KW"/>
</dbReference>
<dbReference type="SMART" id="SM00324">
    <property type="entry name" value="RhoGAP"/>
    <property type="match status" value="1"/>
</dbReference>
<reference evidence="9" key="2">
    <citation type="submission" date="2017-05" db="UniProtKB">
        <authorList>
            <consortium name="EnsemblMetazoa"/>
        </authorList>
    </citation>
    <scope>IDENTIFICATION</scope>
</reference>
<feature type="region of interest" description="Disordered" evidence="5">
    <location>
        <begin position="30"/>
        <end position="50"/>
    </location>
</feature>
<dbReference type="eggNOG" id="KOG1453">
    <property type="taxonomic scope" value="Eukaryota"/>
</dbReference>
<feature type="region of interest" description="Disordered" evidence="5">
    <location>
        <begin position="203"/>
        <end position="334"/>
    </location>
</feature>
<feature type="compositionally biased region" description="Low complexity" evidence="5">
    <location>
        <begin position="39"/>
        <end position="48"/>
    </location>
</feature>
<dbReference type="SMART" id="SM00109">
    <property type="entry name" value="C1"/>
    <property type="match status" value="1"/>
</dbReference>
<feature type="domain" description="SH2" evidence="6">
    <location>
        <begin position="116"/>
        <end position="186"/>
    </location>
</feature>
<dbReference type="InParanoid" id="A0A1X7V546"/>
<evidence type="ECO:0000259" key="7">
    <source>
        <dbReference type="PROSITE" id="PS50081"/>
    </source>
</evidence>
<reference evidence="10" key="1">
    <citation type="journal article" date="2010" name="Nature">
        <title>The Amphimedon queenslandica genome and the evolution of animal complexity.</title>
        <authorList>
            <person name="Srivastava M."/>
            <person name="Simakov O."/>
            <person name="Chapman J."/>
            <person name="Fahey B."/>
            <person name="Gauthier M.E."/>
            <person name="Mitros T."/>
            <person name="Richards G.S."/>
            <person name="Conaco C."/>
            <person name="Dacre M."/>
            <person name="Hellsten U."/>
            <person name="Larroux C."/>
            <person name="Putnam N.H."/>
            <person name="Stanke M."/>
            <person name="Adamska M."/>
            <person name="Darling A."/>
            <person name="Degnan S.M."/>
            <person name="Oakley T.H."/>
            <person name="Plachetzki D.C."/>
            <person name="Zhai Y."/>
            <person name="Adamski M."/>
            <person name="Calcino A."/>
            <person name="Cummins S.F."/>
            <person name="Goodstein D.M."/>
            <person name="Harris C."/>
            <person name="Jackson D.J."/>
            <person name="Leys S.P."/>
            <person name="Shu S."/>
            <person name="Woodcroft B.J."/>
            <person name="Vervoort M."/>
            <person name="Kosik K.S."/>
            <person name="Manning G."/>
            <person name="Degnan B.M."/>
            <person name="Rokhsar D.S."/>
        </authorList>
    </citation>
    <scope>NUCLEOTIDE SEQUENCE [LARGE SCALE GENOMIC DNA]</scope>
</reference>
<evidence type="ECO:0000313" key="9">
    <source>
        <dbReference type="EnsemblMetazoa" id="Aqu2.1.35091_001"/>
    </source>
</evidence>
<dbReference type="Pfam" id="PF00130">
    <property type="entry name" value="C1_1"/>
    <property type="match status" value="1"/>
</dbReference>
<dbReference type="Gene3D" id="3.30.505.10">
    <property type="entry name" value="SH2 domain"/>
    <property type="match status" value="1"/>
</dbReference>
<dbReference type="PROSITE" id="PS50081">
    <property type="entry name" value="ZF_DAG_PE_2"/>
    <property type="match status" value="1"/>
</dbReference>
<feature type="compositionally biased region" description="Polar residues" evidence="5">
    <location>
        <begin position="295"/>
        <end position="311"/>
    </location>
</feature>
<dbReference type="SMART" id="SM00252">
    <property type="entry name" value="SH2"/>
    <property type="match status" value="1"/>
</dbReference>
<dbReference type="CDD" id="cd20806">
    <property type="entry name" value="C1_CHN"/>
    <property type="match status" value="1"/>
</dbReference>
<dbReference type="PROSITE" id="PS50238">
    <property type="entry name" value="RHOGAP"/>
    <property type="match status" value="1"/>
</dbReference>
<evidence type="ECO:0000256" key="5">
    <source>
        <dbReference type="SAM" id="MobiDB-lite"/>
    </source>
</evidence>
<dbReference type="CDD" id="cd00173">
    <property type="entry name" value="SH2"/>
    <property type="match status" value="1"/>
</dbReference>
<feature type="compositionally biased region" description="Basic and acidic residues" evidence="5">
    <location>
        <begin position="282"/>
        <end position="294"/>
    </location>
</feature>
<keyword evidence="4" id="KW-0727">SH2 domain</keyword>
<evidence type="ECO:0000313" key="10">
    <source>
        <dbReference type="Proteomes" id="UP000007879"/>
    </source>
</evidence>
<feature type="domain" description="Rho-GAP" evidence="8">
    <location>
        <begin position="432"/>
        <end position="622"/>
    </location>
</feature>
<dbReference type="Pfam" id="PF00017">
    <property type="entry name" value="SH2"/>
    <property type="match status" value="1"/>
</dbReference>
<evidence type="ECO:0000259" key="8">
    <source>
        <dbReference type="PROSITE" id="PS50238"/>
    </source>
</evidence>
<dbReference type="EnsemblMetazoa" id="Aqu2.1.35091_001">
    <property type="protein sequence ID" value="Aqu2.1.35091_001"/>
    <property type="gene ID" value="Aqu2.1.35091"/>
</dbReference>
<proteinExistence type="predicted"/>
<dbReference type="GO" id="GO:0005096">
    <property type="term" value="F:GTPase activator activity"/>
    <property type="evidence" value="ECO:0007669"/>
    <property type="project" value="UniProtKB-KW"/>
</dbReference>
<dbReference type="STRING" id="400682.A0A1X7V546"/>
<dbReference type="PROSITE" id="PS50001">
    <property type="entry name" value="SH2"/>
    <property type="match status" value="1"/>
</dbReference>
<keyword evidence="1" id="KW-0343">GTPase activation</keyword>
<evidence type="ECO:0000256" key="4">
    <source>
        <dbReference type="PROSITE-ProRule" id="PRU00191"/>
    </source>
</evidence>
<accession>A0A1X7V546</accession>
<dbReference type="InterPro" id="IPR036860">
    <property type="entry name" value="SH2_dom_sf"/>
</dbReference>
<dbReference type="KEGG" id="aqu:105312301"/>
<dbReference type="Gene3D" id="1.10.555.10">
    <property type="entry name" value="Rho GTPase activation protein"/>
    <property type="match status" value="1"/>
</dbReference>
<dbReference type="PROSITE" id="PS00479">
    <property type="entry name" value="ZF_DAG_PE_1"/>
    <property type="match status" value="1"/>
</dbReference>
<dbReference type="CDD" id="cd00159">
    <property type="entry name" value="RhoGAP"/>
    <property type="match status" value="1"/>
</dbReference>
<dbReference type="InterPro" id="IPR000198">
    <property type="entry name" value="RhoGAP_dom"/>
</dbReference>
<dbReference type="Gene3D" id="3.30.60.20">
    <property type="match status" value="1"/>
</dbReference>
<dbReference type="Pfam" id="PF00620">
    <property type="entry name" value="RhoGAP"/>
    <property type="match status" value="1"/>
</dbReference>
<dbReference type="SUPFAM" id="SSF55550">
    <property type="entry name" value="SH2 domain"/>
    <property type="match status" value="1"/>
</dbReference>
<dbReference type="InterPro" id="IPR002219">
    <property type="entry name" value="PKC_DAG/PE"/>
</dbReference>
<feature type="domain" description="Phorbol-ester/DAG-type" evidence="7">
    <location>
        <begin position="367"/>
        <end position="419"/>
    </location>
</feature>
<feature type="compositionally biased region" description="Low complexity" evidence="5">
    <location>
        <begin position="206"/>
        <end position="218"/>
    </location>
</feature>
<dbReference type="InterPro" id="IPR046349">
    <property type="entry name" value="C1-like_sf"/>
</dbReference>
<dbReference type="EnsemblMetazoa" id="XM_011404844.2">
    <property type="protein sequence ID" value="XP_011403146.1"/>
    <property type="gene ID" value="LOC105312301"/>
</dbReference>
<dbReference type="Proteomes" id="UP000007879">
    <property type="component" value="Unassembled WGS sequence"/>
</dbReference>
<dbReference type="PANTHER" id="PTHR46075:SF2">
    <property type="entry name" value="RHO GTPASE ACTIVATING PROTEIN AT 5A, ISOFORM A"/>
    <property type="match status" value="1"/>
</dbReference>
<dbReference type="SUPFAM" id="SSF48350">
    <property type="entry name" value="GTPase activation domain, GAP"/>
    <property type="match status" value="1"/>
</dbReference>
<evidence type="ECO:0000256" key="1">
    <source>
        <dbReference type="ARBA" id="ARBA00022468"/>
    </source>
</evidence>
<dbReference type="OrthoDB" id="3196451at2759"/>
<evidence type="ECO:0000256" key="3">
    <source>
        <dbReference type="ARBA" id="ARBA00022833"/>
    </source>
</evidence>
<dbReference type="AlphaFoldDB" id="A0A1X7V546"/>
<dbReference type="InterPro" id="IPR051854">
    <property type="entry name" value="Rho-type_GAP"/>
</dbReference>
<dbReference type="SUPFAM" id="SSF57889">
    <property type="entry name" value="Cysteine-rich domain"/>
    <property type="match status" value="1"/>
</dbReference>
<keyword evidence="10" id="KW-1185">Reference proteome</keyword>
<keyword evidence="3" id="KW-0862">Zinc</keyword>
<feature type="compositionally biased region" description="Low complexity" evidence="5">
    <location>
        <begin position="242"/>
        <end position="255"/>
    </location>
</feature>
<keyword evidence="2" id="KW-0479">Metal-binding</keyword>
<dbReference type="InterPro" id="IPR000980">
    <property type="entry name" value="SH2"/>
</dbReference>
<gene>
    <name evidence="9" type="primary">105312301</name>
</gene>
<protein>
    <submittedName>
        <fullName evidence="9">Uncharacterized protein</fullName>
    </submittedName>
</protein>
<sequence length="623" mass="69607">MACTVTQLPSAIPLDVNGDSLYKTMNADFEDGVGSEATPSSSRSSSPPEVITTCEHDQLLTVDDDDMLSDDGPFFENWNPCLYSLQLKAPKSLPLPTESSITETEFPEQLHHYGPGYHGLISKADAVELLFDKPCGTFLLRKTMSDKVFLSFNYNSRTYHYSVSYNDNGSLTYDDKDYGSIQELLNNSLILLYVEDNENIDQKLAQGQQQQQSSTQSSNWKRRRHAQYKRRGNGRGRRGPESQSSVDSASFDSTDGLSSVPSLGSLAEDPPTIDVHVSNLDHGQRGGLTRDKGTRQNGSTKSERLTSTTANLLGLPRSGSANSKNKSDSKSRSTGDLTGLLATLVQATVATEGISISRRNSSSYEKPHNFSLTTYRRATWCDLCHHFMWGLVHQGMSCQDCGINIHKQCHEAALSHSDCIPSRKLIRKVFGIDLTTLVMVEGGSIPLIVQQSVAFIERHSLDSEGIYRLSGATSKVLDLKEKFNEGEPVHWNELNDCHIVTGSVKLYFRELPNPLITYDVYPLVIQAVKDFKDDDESFNSNVRQILHKELPRSHYETLQFFVQHLNLVAKHSDMNKMKSHNLAVVFAPTLMKPVDEDGMNLASIQFQQAFIKKLIENFDDIFR</sequence>
<dbReference type="FunFam" id="3.30.60.20:FF:000025">
    <property type="entry name" value="Chimaerin"/>
    <property type="match status" value="1"/>
</dbReference>
<dbReference type="InterPro" id="IPR008936">
    <property type="entry name" value="Rho_GTPase_activation_prot"/>
</dbReference>
<feature type="compositionally biased region" description="Basic residues" evidence="5">
    <location>
        <begin position="220"/>
        <end position="237"/>
    </location>
</feature>
<evidence type="ECO:0000259" key="6">
    <source>
        <dbReference type="PROSITE" id="PS50001"/>
    </source>
</evidence>
<evidence type="ECO:0000256" key="2">
    <source>
        <dbReference type="ARBA" id="ARBA00022723"/>
    </source>
</evidence>